<keyword evidence="16" id="KW-1185">Reference proteome</keyword>
<feature type="signal peptide" evidence="14">
    <location>
        <begin position="1"/>
        <end position="16"/>
    </location>
</feature>
<proteinExistence type="inferred from homology"/>
<name>A8DVK0_NEMVE</name>
<dbReference type="EC" id="3.1.3.80" evidence="3"/>
<dbReference type="EC" id="3.1.3.62" evidence="4"/>
<dbReference type="InParanoid" id="A8DVK0"/>
<evidence type="ECO:0000256" key="9">
    <source>
        <dbReference type="ARBA" id="ARBA00031642"/>
    </source>
</evidence>
<evidence type="ECO:0000256" key="11">
    <source>
        <dbReference type="ARBA" id="ARBA00043671"/>
    </source>
</evidence>
<keyword evidence="7" id="KW-0378">Hydrolase</keyword>
<evidence type="ECO:0000256" key="8">
    <source>
        <dbReference type="ARBA" id="ARBA00023136"/>
    </source>
</evidence>
<dbReference type="Pfam" id="PF00328">
    <property type="entry name" value="His_Phos_2"/>
    <property type="match status" value="1"/>
</dbReference>
<evidence type="ECO:0000256" key="5">
    <source>
        <dbReference type="ARBA" id="ARBA00018097"/>
    </source>
</evidence>
<sequence>MQLFLVFSLAVQAAYGIQPYGSKTPYNHGNLSEVETPPGCKPVHINMLARHGERYPSSDDLKAFAAFLQKLNVLHNTTGPYIYKALTLPWTLPASYKSKLSSELSVAGERQHYGIARRYHARYPSVFSKQYWNADYEFVSTATLRTVQSGNSFAYGLFEGRGPVGRK</sequence>
<organism evidence="15 16">
    <name type="scientific">Nematostella vectensis</name>
    <name type="common">Starlet sea anemone</name>
    <dbReference type="NCBI Taxonomy" id="45351"/>
    <lineage>
        <taxon>Eukaryota</taxon>
        <taxon>Metazoa</taxon>
        <taxon>Cnidaria</taxon>
        <taxon>Anthozoa</taxon>
        <taxon>Hexacorallia</taxon>
        <taxon>Actiniaria</taxon>
        <taxon>Edwardsiidae</taxon>
        <taxon>Nematostella</taxon>
    </lineage>
</organism>
<dbReference type="PANTHER" id="PTHR20963">
    <property type="entry name" value="MULTIPLE INOSITOL POLYPHOSPHATE PHOSPHATASE-RELATED"/>
    <property type="match status" value="1"/>
</dbReference>
<evidence type="ECO:0000256" key="6">
    <source>
        <dbReference type="ARBA" id="ARBA00022729"/>
    </source>
</evidence>
<feature type="non-terminal residue" evidence="15">
    <location>
        <position position="167"/>
    </location>
</feature>
<dbReference type="Gene3D" id="3.40.50.1240">
    <property type="entry name" value="Phosphoglycerate mutase-like"/>
    <property type="match status" value="1"/>
</dbReference>
<comment type="catalytic activity">
    <reaction evidence="11">
        <text>1D-myo-inositol 1,2,4,5,6-pentakisphosphate + H2O = 1D-myo-inositol 1,2,5,6-tetrakisphosphate + phosphate</text>
        <dbReference type="Rhea" id="RHEA:77115"/>
        <dbReference type="ChEBI" id="CHEBI:15377"/>
        <dbReference type="ChEBI" id="CHEBI:43474"/>
        <dbReference type="ChEBI" id="CHEBI:57798"/>
        <dbReference type="ChEBI" id="CHEBI:195535"/>
        <dbReference type="EC" id="3.1.3.62"/>
    </reaction>
    <physiologicalReaction direction="left-to-right" evidence="11">
        <dbReference type="Rhea" id="RHEA:77116"/>
    </physiologicalReaction>
</comment>
<evidence type="ECO:0000313" key="16">
    <source>
        <dbReference type="Proteomes" id="UP000001593"/>
    </source>
</evidence>
<dbReference type="SUPFAM" id="SSF53254">
    <property type="entry name" value="Phosphoglycerate mutase-like"/>
    <property type="match status" value="1"/>
</dbReference>
<comment type="catalytic activity">
    <reaction evidence="10">
        <text>1D-myo-inositol 1,2,5,6-tetrakisphosphate + H2O = 1D-myo-inositol 1,2,6-trisphosphate + phosphate</text>
        <dbReference type="Rhea" id="RHEA:77119"/>
        <dbReference type="ChEBI" id="CHEBI:15377"/>
        <dbReference type="ChEBI" id="CHEBI:43474"/>
        <dbReference type="ChEBI" id="CHEBI:195535"/>
        <dbReference type="ChEBI" id="CHEBI:195537"/>
        <dbReference type="EC" id="3.1.3.62"/>
    </reaction>
    <physiologicalReaction direction="left-to-right" evidence="10">
        <dbReference type="Rhea" id="RHEA:77120"/>
    </physiologicalReaction>
</comment>
<evidence type="ECO:0000256" key="14">
    <source>
        <dbReference type="SAM" id="SignalP"/>
    </source>
</evidence>
<reference evidence="15 16" key="1">
    <citation type="journal article" date="2007" name="Science">
        <title>Sea anemone genome reveals ancestral eumetazoan gene repertoire and genomic organization.</title>
        <authorList>
            <person name="Putnam N.H."/>
            <person name="Srivastava M."/>
            <person name="Hellsten U."/>
            <person name="Dirks B."/>
            <person name="Chapman J."/>
            <person name="Salamov A."/>
            <person name="Terry A."/>
            <person name="Shapiro H."/>
            <person name="Lindquist E."/>
            <person name="Kapitonov V.V."/>
            <person name="Jurka J."/>
            <person name="Genikhovich G."/>
            <person name="Grigoriev I.V."/>
            <person name="Lucas S.M."/>
            <person name="Steele R.E."/>
            <person name="Finnerty J.R."/>
            <person name="Technau U."/>
            <person name="Martindale M.Q."/>
            <person name="Rokhsar D.S."/>
        </authorList>
    </citation>
    <scope>NUCLEOTIDE SEQUENCE [LARGE SCALE GENOMIC DNA]</scope>
    <source>
        <strain evidence="16">CH2 X CH6</strain>
    </source>
</reference>
<dbReference type="STRING" id="45351.A8DVK0"/>
<comment type="catalytic activity">
    <reaction evidence="12">
        <text>1D-myo-inositol hexakisphosphate + H2O = 1D-myo-inositol 1,2,4,5,6-pentakisphosphate + phosphate</text>
        <dbReference type="Rhea" id="RHEA:16989"/>
        <dbReference type="ChEBI" id="CHEBI:15377"/>
        <dbReference type="ChEBI" id="CHEBI:43474"/>
        <dbReference type="ChEBI" id="CHEBI:57798"/>
        <dbReference type="ChEBI" id="CHEBI:58130"/>
        <dbReference type="EC" id="3.1.3.62"/>
    </reaction>
    <physiologicalReaction direction="left-to-right" evidence="12">
        <dbReference type="Rhea" id="RHEA:16990"/>
    </physiologicalReaction>
</comment>
<dbReference type="GO" id="GO:0016020">
    <property type="term" value="C:membrane"/>
    <property type="evidence" value="ECO:0007669"/>
    <property type="project" value="UniProtKB-SubCell"/>
</dbReference>
<dbReference type="PhylomeDB" id="A8DVK0"/>
<dbReference type="AlphaFoldDB" id="A8DVK0"/>
<gene>
    <name evidence="15" type="ORF">NEMVEDRAFT_v1g225729</name>
</gene>
<dbReference type="eggNOG" id="KOG1382">
    <property type="taxonomic scope" value="Eukaryota"/>
</dbReference>
<evidence type="ECO:0000313" key="15">
    <source>
        <dbReference type="EMBL" id="EDO25759.1"/>
    </source>
</evidence>
<dbReference type="InterPro" id="IPR000560">
    <property type="entry name" value="His_Pase_clade-2"/>
</dbReference>
<dbReference type="PANTHER" id="PTHR20963:SF8">
    <property type="entry name" value="MULTIPLE INOSITOL POLYPHOSPHATE PHOSPHATASE 1"/>
    <property type="match status" value="1"/>
</dbReference>
<dbReference type="GO" id="GO:0034417">
    <property type="term" value="F:bisphosphoglycerate 3-phosphatase activity"/>
    <property type="evidence" value="ECO:0007669"/>
    <property type="project" value="UniProtKB-EC"/>
</dbReference>
<comment type="catalytic activity">
    <reaction evidence="13">
        <text>(2R)-2,3-bisphosphoglycerate + H2O = (2R)-2-phosphoglycerate + phosphate</text>
        <dbReference type="Rhea" id="RHEA:27381"/>
        <dbReference type="ChEBI" id="CHEBI:15377"/>
        <dbReference type="ChEBI" id="CHEBI:43474"/>
        <dbReference type="ChEBI" id="CHEBI:58248"/>
        <dbReference type="ChEBI" id="CHEBI:58289"/>
        <dbReference type="EC" id="3.1.3.80"/>
    </reaction>
    <physiologicalReaction direction="left-to-right" evidence="13">
        <dbReference type="Rhea" id="RHEA:27382"/>
    </physiologicalReaction>
</comment>
<protein>
    <recommendedName>
        <fullName evidence="5">Multiple inositol polyphosphate phosphatase 1</fullName>
        <ecNumber evidence="4">3.1.3.62</ecNumber>
        <ecNumber evidence="3">3.1.3.80</ecNumber>
    </recommendedName>
    <alternativeName>
        <fullName evidence="9">2,3-bisphosphoglycerate 3-phosphatase</fullName>
    </alternativeName>
</protein>
<evidence type="ECO:0000256" key="7">
    <source>
        <dbReference type="ARBA" id="ARBA00022801"/>
    </source>
</evidence>
<dbReference type="EMBL" id="DS478302">
    <property type="protein sequence ID" value="EDO25759.1"/>
    <property type="molecule type" value="Genomic_DNA"/>
</dbReference>
<evidence type="ECO:0000256" key="1">
    <source>
        <dbReference type="ARBA" id="ARBA00004370"/>
    </source>
</evidence>
<evidence type="ECO:0000256" key="3">
    <source>
        <dbReference type="ARBA" id="ARBA00012976"/>
    </source>
</evidence>
<evidence type="ECO:0000256" key="2">
    <source>
        <dbReference type="ARBA" id="ARBA00008422"/>
    </source>
</evidence>
<keyword evidence="8" id="KW-0472">Membrane</keyword>
<dbReference type="HOGENOM" id="CLU_1598681_0_0_1"/>
<feature type="chain" id="PRO_5002720767" description="Multiple inositol polyphosphate phosphatase 1" evidence="14">
    <location>
        <begin position="17"/>
        <end position="167"/>
    </location>
</feature>
<dbReference type="Proteomes" id="UP000001593">
    <property type="component" value="Unassembled WGS sequence"/>
</dbReference>
<comment type="subcellular location">
    <subcellularLocation>
        <location evidence="1">Membrane</location>
    </subcellularLocation>
</comment>
<evidence type="ECO:0000256" key="13">
    <source>
        <dbReference type="ARBA" id="ARBA00043832"/>
    </source>
</evidence>
<accession>A8DVK0</accession>
<dbReference type="InterPro" id="IPR029033">
    <property type="entry name" value="His_PPase_superfam"/>
</dbReference>
<evidence type="ECO:0000256" key="4">
    <source>
        <dbReference type="ARBA" id="ARBA00013040"/>
    </source>
</evidence>
<evidence type="ECO:0000256" key="12">
    <source>
        <dbReference type="ARBA" id="ARBA00043691"/>
    </source>
</evidence>
<evidence type="ECO:0000256" key="10">
    <source>
        <dbReference type="ARBA" id="ARBA00043668"/>
    </source>
</evidence>
<comment type="similarity">
    <text evidence="2">Belongs to the histidine acid phosphatase family. MINPP1 subfamily.</text>
</comment>
<keyword evidence="6 14" id="KW-0732">Signal</keyword>